<sequence length="93" mass="9961">MRWASRFRITGVGINKKNGLFPTRSVGSSAGARLAAGILSIAPVASAVQRHGARWSAIIMLSSHLMDAEFHSARSPVRKLLSASDFTELIAKV</sequence>
<evidence type="ECO:0000313" key="1">
    <source>
        <dbReference type="EMBL" id="VEL20600.1"/>
    </source>
</evidence>
<evidence type="ECO:0000313" key="2">
    <source>
        <dbReference type="Proteomes" id="UP000784294"/>
    </source>
</evidence>
<dbReference type="AlphaFoldDB" id="A0A3S5CH11"/>
<dbReference type="Proteomes" id="UP000784294">
    <property type="component" value="Unassembled WGS sequence"/>
</dbReference>
<accession>A0A3S5CH11</accession>
<feature type="non-terminal residue" evidence="1">
    <location>
        <position position="1"/>
    </location>
</feature>
<comment type="caution">
    <text evidence="1">The sequence shown here is derived from an EMBL/GenBank/DDBJ whole genome shotgun (WGS) entry which is preliminary data.</text>
</comment>
<organism evidence="1 2">
    <name type="scientific">Protopolystoma xenopodis</name>
    <dbReference type="NCBI Taxonomy" id="117903"/>
    <lineage>
        <taxon>Eukaryota</taxon>
        <taxon>Metazoa</taxon>
        <taxon>Spiralia</taxon>
        <taxon>Lophotrochozoa</taxon>
        <taxon>Platyhelminthes</taxon>
        <taxon>Monogenea</taxon>
        <taxon>Polyopisthocotylea</taxon>
        <taxon>Polystomatidea</taxon>
        <taxon>Polystomatidae</taxon>
        <taxon>Protopolystoma</taxon>
    </lineage>
</organism>
<reference evidence="1" key="1">
    <citation type="submission" date="2018-11" db="EMBL/GenBank/DDBJ databases">
        <authorList>
            <consortium name="Pathogen Informatics"/>
        </authorList>
    </citation>
    <scope>NUCLEOTIDE SEQUENCE</scope>
</reference>
<name>A0A3S5CH11_9PLAT</name>
<dbReference type="EMBL" id="CAAALY010047208">
    <property type="protein sequence ID" value="VEL20600.1"/>
    <property type="molecule type" value="Genomic_DNA"/>
</dbReference>
<proteinExistence type="predicted"/>
<gene>
    <name evidence="1" type="ORF">PXEA_LOCUS14040</name>
</gene>
<keyword evidence="2" id="KW-1185">Reference proteome</keyword>
<protein>
    <submittedName>
        <fullName evidence="1">Uncharacterized protein</fullName>
    </submittedName>
</protein>